<dbReference type="PANTHER" id="PTHR11102:SF160">
    <property type="entry name" value="ERAD-ASSOCIATED E3 UBIQUITIN-PROTEIN LIGASE COMPONENT HRD3"/>
    <property type="match status" value="1"/>
</dbReference>
<dbReference type="InterPro" id="IPR011990">
    <property type="entry name" value="TPR-like_helical_dom_sf"/>
</dbReference>
<comment type="similarity">
    <text evidence="1">Belongs to the sel-1 family.</text>
</comment>
<comment type="caution">
    <text evidence="2">The sequence shown here is derived from an EMBL/GenBank/DDBJ whole genome shotgun (WGS) entry which is preliminary data.</text>
</comment>
<sequence length="488" mass="55218">MNNQRYVNSVYDPVFSQGNISSGHYQTIITANPSTFYDTENVMLPSPEYGAKELGDYTHQQPLTQQGDATSMLYASQIPSPTNLGNFIKQEVSICPRNEFKPECYSSHGELDMVIISQAQKFQGSQSNYFEKNFDIPEIPYPPTPTTPHNEKYLPEGFPITTTSTEININPSFNTTTLVTLSQQAEMFYEQGHYYLHVEKPRDPFLAFSHFANAANLGSKRGKHQLAYCFQHGIGVAVEIYLEIVDVDPPNAATLCQLGICFQMGIGVEADASRAIKYYERAVFMGHIDAMFNLAYCLRYGIGTQADHERACDLYYRMAQLGDPQGMKLLGNCKSAGIGTIKNDNEALEWFRRSSESDNYWGGKLQYALYLLQDVCTVQNYVEAYNLIRTICEDFPSCPGPIKVLLGRFYNFGIGCHVDLEKALHWYERALRSYHMQLCFVQECELLINNIRSRQYQNSIIPIPMFSKGVGEEHVVIGEGIGYAEESY</sequence>
<organism evidence="2 3">
    <name type="scientific">Funneliformis geosporum</name>
    <dbReference type="NCBI Taxonomy" id="1117311"/>
    <lineage>
        <taxon>Eukaryota</taxon>
        <taxon>Fungi</taxon>
        <taxon>Fungi incertae sedis</taxon>
        <taxon>Mucoromycota</taxon>
        <taxon>Glomeromycotina</taxon>
        <taxon>Glomeromycetes</taxon>
        <taxon>Glomerales</taxon>
        <taxon>Glomeraceae</taxon>
        <taxon>Funneliformis</taxon>
    </lineage>
</organism>
<evidence type="ECO:0000256" key="1">
    <source>
        <dbReference type="ARBA" id="ARBA00038101"/>
    </source>
</evidence>
<dbReference type="Proteomes" id="UP001153678">
    <property type="component" value="Unassembled WGS sequence"/>
</dbReference>
<proteinExistence type="inferred from homology"/>
<dbReference type="AlphaFoldDB" id="A0A9W4WL74"/>
<reference evidence="2" key="1">
    <citation type="submission" date="2022-08" db="EMBL/GenBank/DDBJ databases">
        <authorList>
            <person name="Kallberg Y."/>
            <person name="Tangrot J."/>
            <person name="Rosling A."/>
        </authorList>
    </citation>
    <scope>NUCLEOTIDE SEQUENCE</scope>
    <source>
        <strain evidence="2">Wild A</strain>
    </source>
</reference>
<gene>
    <name evidence="2" type="ORF">FWILDA_LOCUS425</name>
</gene>
<dbReference type="EMBL" id="CAMKVN010000028">
    <property type="protein sequence ID" value="CAI2162175.1"/>
    <property type="molecule type" value="Genomic_DNA"/>
</dbReference>
<evidence type="ECO:0000313" key="3">
    <source>
        <dbReference type="Proteomes" id="UP001153678"/>
    </source>
</evidence>
<name>A0A9W4WL74_9GLOM</name>
<dbReference type="Gene3D" id="1.25.40.10">
    <property type="entry name" value="Tetratricopeptide repeat domain"/>
    <property type="match status" value="1"/>
</dbReference>
<dbReference type="InterPro" id="IPR050767">
    <property type="entry name" value="Sel1_AlgK"/>
</dbReference>
<accession>A0A9W4WL74</accession>
<dbReference type="SUPFAM" id="SSF81901">
    <property type="entry name" value="HCP-like"/>
    <property type="match status" value="1"/>
</dbReference>
<dbReference type="OrthoDB" id="2384430at2759"/>
<dbReference type="Pfam" id="PF08238">
    <property type="entry name" value="Sel1"/>
    <property type="match status" value="6"/>
</dbReference>
<evidence type="ECO:0000313" key="2">
    <source>
        <dbReference type="EMBL" id="CAI2162175.1"/>
    </source>
</evidence>
<keyword evidence="3" id="KW-1185">Reference proteome</keyword>
<dbReference type="InterPro" id="IPR006597">
    <property type="entry name" value="Sel1-like"/>
</dbReference>
<protein>
    <submittedName>
        <fullName evidence="2">8455_t:CDS:1</fullName>
    </submittedName>
</protein>
<dbReference type="PANTHER" id="PTHR11102">
    <property type="entry name" value="SEL-1-LIKE PROTEIN"/>
    <property type="match status" value="1"/>
</dbReference>
<dbReference type="SMART" id="SM00671">
    <property type="entry name" value="SEL1"/>
    <property type="match status" value="5"/>
</dbReference>